<evidence type="ECO:0008006" key="6">
    <source>
        <dbReference type="Google" id="ProtNLM"/>
    </source>
</evidence>
<organism evidence="4 5">
    <name type="scientific">Paramagnetospirillum marisnigri</name>
    <dbReference type="NCBI Taxonomy" id="1285242"/>
    <lineage>
        <taxon>Bacteria</taxon>
        <taxon>Pseudomonadati</taxon>
        <taxon>Pseudomonadota</taxon>
        <taxon>Alphaproteobacteria</taxon>
        <taxon>Rhodospirillales</taxon>
        <taxon>Magnetospirillaceae</taxon>
        <taxon>Paramagnetospirillum</taxon>
    </lineage>
</organism>
<keyword evidence="1" id="KW-0677">Repeat</keyword>
<feature type="repeat" description="TPR" evidence="3">
    <location>
        <begin position="832"/>
        <end position="865"/>
    </location>
</feature>
<sequence length="1198" mass="129925">MMEIEDGIIEAGDGDGEVDSVTVVIDGLLEEAELARRVGDFTGAVAAFERIVEVDPDHTEARLAIAQIHLQSGRPQQALHWCNQILSLDSGHMGARVEMAEAMRLLGRNDDAHAIHELLVHERPTAPMTWCGLARLLADEGHLAAAETCLRRALALAPSHLPSLTALARHLAKCVRHDEAVDLFHDAIALDPDDPAHHAGMALSLMALGRMEEASLRIDRALALDDENLEARLARADLLVMTGRLAESWRDAEWRWLRPGSGRPAIHGLAWDGAPLNGASLLLFAENSLSDTLRMLRYVPLAARPNARLILVVQPGLMPLVTGMEGVTRVERSDRPLPLDVEADFVASLMDLPRLLDFDLEHMPEAPWLEPPPRRRRPILAPPDTALKVGIAWAGRDQAAAIPFPLFLPLAEIPGVVLFALEVSADADAAANLADPSLVTDLGPTIADYADLAGRIAELDVIVAADCPTAHLAGAMGKPVLVLIPADGHPRWMRDTERSPWYPTAQLLRRGQGEDWEPVLHAARLHLARLADDSATAQARLRFRAMGPAPAHRALLDAHLRPGDLLVDCQADDGDLIPERDDIEVLAIDPSPSRAAALREHFRDRPTIEVIEAALGRDGEEVLASAHVRSGRRVFSLPPGIPGHIATTSLDRLLAERPGFAARRLVVRVGQTGWEESVLAGISSRPADVILFEHRPGSSAAERAAEMGFSLWSFPTEVAFGPLAPFDQRPGTVLALAPGLEPVEHYGPATLPPSPAEIGKWHAEAERLVEDGVSLQGMRDLGGAAECYAKALIKDPFAPGANANKGVLMHMAGRRDAAIACYRRALTRVVTAGVTANLGNALRELHRYDEAEVAIERALDMDPDDPDFIYDLAMLRRDQGRLDEAARLLRRILDRRRGAEWSLAQVLMAAGETADGLALFRARPSAPPPDPQVPPWQGEDLMADNIMVYQDCDLADAILLSRFIPQIAARGGLVTVFCVPELEPLLHDVTGVEHVTIGDEPLPVCEYRVAMSQLPRLLHGATTLRAQRGGYLSVPDHLRPRRLPKDERLRVGLSWGGRPLDRACPLGEMIGLAADPELALTALVDTEAERSLSAIGAHTLVEVLAPPPADMAEAAAVIAGLDVVVGGDTPELHLAAAMGKPAWVLLPDAFTWRWPRGRDDSPWYPTARLFRQSPDGSWRHAVSRVAAGLKILTAKKRG</sequence>
<dbReference type="Pfam" id="PF14559">
    <property type="entry name" value="TPR_19"/>
    <property type="match status" value="2"/>
</dbReference>
<proteinExistence type="predicted"/>
<dbReference type="AlphaFoldDB" id="A0A178MZP4"/>
<dbReference type="EMBL" id="LWQT01000010">
    <property type="protein sequence ID" value="OAN56033.1"/>
    <property type="molecule type" value="Genomic_DNA"/>
</dbReference>
<feature type="repeat" description="TPR" evidence="3">
    <location>
        <begin position="161"/>
        <end position="194"/>
    </location>
</feature>
<accession>A0A178MZP4</accession>
<reference evidence="4 5" key="1">
    <citation type="submission" date="2016-04" db="EMBL/GenBank/DDBJ databases">
        <title>Draft genome sequence of freshwater magnetotactic bacteria Magnetospirillum marisnigri SP-1 and Magnetospirillum moscoviense BB-1.</title>
        <authorList>
            <person name="Koziaeva V."/>
            <person name="Dziuba M.V."/>
            <person name="Ivanov T.M."/>
            <person name="Kuznetsov B."/>
            <person name="Grouzdev D.S."/>
        </authorList>
    </citation>
    <scope>NUCLEOTIDE SEQUENCE [LARGE SCALE GENOMIC DNA]</scope>
    <source>
        <strain evidence="4 5">SP-1</strain>
    </source>
</reference>
<dbReference type="PANTHER" id="PTHR45586:SF1">
    <property type="entry name" value="LIPOPOLYSACCHARIDE ASSEMBLY PROTEIN B"/>
    <property type="match status" value="1"/>
</dbReference>
<dbReference type="InterPro" id="IPR002201">
    <property type="entry name" value="Glyco_trans_9"/>
</dbReference>
<keyword evidence="5" id="KW-1185">Reference proteome</keyword>
<dbReference type="GO" id="GO:0016757">
    <property type="term" value="F:glycosyltransferase activity"/>
    <property type="evidence" value="ECO:0007669"/>
    <property type="project" value="InterPro"/>
</dbReference>
<protein>
    <recommendedName>
        <fullName evidence="6">Peptide transporter</fullName>
    </recommendedName>
</protein>
<dbReference type="Pfam" id="PF01075">
    <property type="entry name" value="Glyco_transf_9"/>
    <property type="match status" value="1"/>
</dbReference>
<dbReference type="RefSeq" id="WP_068489324.1">
    <property type="nucleotide sequence ID" value="NZ_LWQT01000010.1"/>
</dbReference>
<dbReference type="SMART" id="SM00028">
    <property type="entry name" value="TPR"/>
    <property type="match status" value="8"/>
</dbReference>
<dbReference type="STRING" id="1285242.A6A04_10795"/>
<feature type="repeat" description="TPR" evidence="3">
    <location>
        <begin position="25"/>
        <end position="58"/>
    </location>
</feature>
<dbReference type="Gene3D" id="1.25.40.10">
    <property type="entry name" value="Tetratricopeptide repeat domain"/>
    <property type="match status" value="2"/>
</dbReference>
<dbReference type="OrthoDB" id="4961906at2"/>
<evidence type="ECO:0000256" key="2">
    <source>
        <dbReference type="ARBA" id="ARBA00022803"/>
    </source>
</evidence>
<dbReference type="SUPFAM" id="SSF48452">
    <property type="entry name" value="TPR-like"/>
    <property type="match status" value="1"/>
</dbReference>
<dbReference type="PROSITE" id="PS50005">
    <property type="entry name" value="TPR"/>
    <property type="match status" value="3"/>
</dbReference>
<comment type="caution">
    <text evidence="4">The sequence shown here is derived from an EMBL/GenBank/DDBJ whole genome shotgun (WGS) entry which is preliminary data.</text>
</comment>
<evidence type="ECO:0000256" key="3">
    <source>
        <dbReference type="PROSITE-ProRule" id="PRU00339"/>
    </source>
</evidence>
<evidence type="ECO:0000256" key="1">
    <source>
        <dbReference type="ARBA" id="ARBA00022737"/>
    </source>
</evidence>
<dbReference type="Gene3D" id="3.40.50.2000">
    <property type="entry name" value="Glycogen Phosphorylase B"/>
    <property type="match status" value="2"/>
</dbReference>
<gene>
    <name evidence="4" type="ORF">A6A04_10795</name>
</gene>
<dbReference type="InterPro" id="IPR051012">
    <property type="entry name" value="CellSynth/LPSAsmb/PSIAsmb"/>
</dbReference>
<dbReference type="Proteomes" id="UP000078428">
    <property type="component" value="Unassembled WGS sequence"/>
</dbReference>
<dbReference type="InterPro" id="IPR011990">
    <property type="entry name" value="TPR-like_helical_dom_sf"/>
</dbReference>
<keyword evidence="2 3" id="KW-0802">TPR repeat</keyword>
<dbReference type="InterPro" id="IPR019734">
    <property type="entry name" value="TPR_rpt"/>
</dbReference>
<evidence type="ECO:0000313" key="4">
    <source>
        <dbReference type="EMBL" id="OAN56033.1"/>
    </source>
</evidence>
<dbReference type="PANTHER" id="PTHR45586">
    <property type="entry name" value="TPR REPEAT-CONTAINING PROTEIN PA4667"/>
    <property type="match status" value="1"/>
</dbReference>
<evidence type="ECO:0000313" key="5">
    <source>
        <dbReference type="Proteomes" id="UP000078428"/>
    </source>
</evidence>
<dbReference type="Pfam" id="PF13432">
    <property type="entry name" value="TPR_16"/>
    <property type="match status" value="2"/>
</dbReference>
<dbReference type="Pfam" id="PF13181">
    <property type="entry name" value="TPR_8"/>
    <property type="match status" value="1"/>
</dbReference>
<dbReference type="SUPFAM" id="SSF53756">
    <property type="entry name" value="UDP-Glycosyltransferase/glycogen phosphorylase"/>
    <property type="match status" value="2"/>
</dbReference>
<name>A0A178MZP4_9PROT</name>